<comment type="caution">
    <text evidence="1">The sequence shown here is derived from an EMBL/GenBank/DDBJ whole genome shotgun (WGS) entry which is preliminary data.</text>
</comment>
<dbReference type="PANTHER" id="PTHR46591">
    <property type="entry name" value="ZINC FINGER FYVE DOMAIN-CONTAINING PROTEIN 26"/>
    <property type="match status" value="1"/>
</dbReference>
<dbReference type="AlphaFoldDB" id="A0A8S3F197"/>
<gene>
    <name evidence="1" type="ORF">BYL167_LOCUS64202</name>
</gene>
<proteinExistence type="predicted"/>
<dbReference type="GO" id="GO:0032465">
    <property type="term" value="P:regulation of cytokinesis"/>
    <property type="evidence" value="ECO:0007669"/>
    <property type="project" value="TreeGrafter"/>
</dbReference>
<evidence type="ECO:0000313" key="1">
    <source>
        <dbReference type="EMBL" id="CAF5099726.1"/>
    </source>
</evidence>
<dbReference type="GO" id="GO:0005765">
    <property type="term" value="C:lysosomal membrane"/>
    <property type="evidence" value="ECO:0007669"/>
    <property type="project" value="TreeGrafter"/>
</dbReference>
<dbReference type="Proteomes" id="UP000681967">
    <property type="component" value="Unassembled WGS sequence"/>
</dbReference>
<dbReference type="GO" id="GO:0030496">
    <property type="term" value="C:midbody"/>
    <property type="evidence" value="ECO:0007669"/>
    <property type="project" value="TreeGrafter"/>
</dbReference>
<reference evidence="1" key="1">
    <citation type="submission" date="2021-02" db="EMBL/GenBank/DDBJ databases">
        <authorList>
            <person name="Nowell W R."/>
        </authorList>
    </citation>
    <scope>NUCLEOTIDE SEQUENCE</scope>
</reference>
<feature type="non-terminal residue" evidence="1">
    <location>
        <position position="1"/>
    </location>
</feature>
<dbReference type="GO" id="GO:0000281">
    <property type="term" value="P:mitotic cytokinesis"/>
    <property type="evidence" value="ECO:0007669"/>
    <property type="project" value="InterPro"/>
</dbReference>
<protein>
    <submittedName>
        <fullName evidence="1">Uncharacterized protein</fullName>
    </submittedName>
</protein>
<dbReference type="GO" id="GO:0000724">
    <property type="term" value="P:double-strand break repair via homologous recombination"/>
    <property type="evidence" value="ECO:0007669"/>
    <property type="project" value="InterPro"/>
</dbReference>
<dbReference type="GO" id="GO:0032266">
    <property type="term" value="F:phosphatidylinositol-3-phosphate binding"/>
    <property type="evidence" value="ECO:0007669"/>
    <property type="project" value="InterPro"/>
</dbReference>
<dbReference type="EMBL" id="CAJOBH010238286">
    <property type="protein sequence ID" value="CAF5099726.1"/>
    <property type="molecule type" value="Genomic_DNA"/>
</dbReference>
<accession>A0A8S3F197</accession>
<sequence>TSLSNTPTVAEDQTFILSSSFTNASPFLKTNKLNRRTSVDSLQKQDINDIPILPVINDQVHHQLTGTTTTDEILRNDFHYDQSPSISLCLSLIELHSDQYQCGKLLIKLCEYLSEQLSTKQRNNEIDYGLVLNIIKNLLFTAKMKLMTGIINDEQLGEQQKLISSCDIYNNLVDILNRLNMANCSLPALNDLLQQDTLRKIRNKLLDDERYQLAMDISTRCNLDTHTIWFQWGMSNYEILF</sequence>
<dbReference type="PANTHER" id="PTHR46591:SF1">
    <property type="entry name" value="ZINC FINGER FYVE DOMAIN-CONTAINING PROTEIN 26"/>
    <property type="match status" value="1"/>
</dbReference>
<dbReference type="GO" id="GO:0005813">
    <property type="term" value="C:centrosome"/>
    <property type="evidence" value="ECO:0007669"/>
    <property type="project" value="TreeGrafter"/>
</dbReference>
<evidence type="ECO:0000313" key="2">
    <source>
        <dbReference type="Proteomes" id="UP000681967"/>
    </source>
</evidence>
<dbReference type="InterPro" id="IPR028730">
    <property type="entry name" value="ZFYVE26"/>
</dbReference>
<name>A0A8S3F197_9BILA</name>
<organism evidence="1 2">
    <name type="scientific">Rotaria magnacalcarata</name>
    <dbReference type="NCBI Taxonomy" id="392030"/>
    <lineage>
        <taxon>Eukaryota</taxon>
        <taxon>Metazoa</taxon>
        <taxon>Spiralia</taxon>
        <taxon>Gnathifera</taxon>
        <taxon>Rotifera</taxon>
        <taxon>Eurotatoria</taxon>
        <taxon>Bdelloidea</taxon>
        <taxon>Philodinida</taxon>
        <taxon>Philodinidae</taxon>
        <taxon>Rotaria</taxon>
    </lineage>
</organism>